<dbReference type="HOGENOM" id="CLU_2230349_0_0_2"/>
<evidence type="ECO:0000313" key="3">
    <source>
        <dbReference type="Proteomes" id="UP000002487"/>
    </source>
</evidence>
<sequence>MSSNSYFGKYQLKISEIFQGLIELCHNPYFQKENWSRQNYGNKNVKFPAIIKYFIIVFAFLTTCSVYSFIEPYLIEEQTTIISDSDVPQNFVGKKIIFISDIHHG</sequence>
<dbReference type="EMBL" id="AE010299">
    <property type="protein sequence ID" value="AAM07003.1"/>
    <property type="molecule type" value="Genomic_DNA"/>
</dbReference>
<proteinExistence type="predicted"/>
<keyword evidence="1" id="KW-0812">Transmembrane</keyword>
<dbReference type="InParanoid" id="Q8TJX9"/>
<evidence type="ECO:0000313" key="2">
    <source>
        <dbReference type="EMBL" id="AAM07003.1"/>
    </source>
</evidence>
<keyword evidence="1" id="KW-1133">Transmembrane helix</keyword>
<dbReference type="KEGG" id="mac:MA_3648"/>
<protein>
    <submittedName>
        <fullName evidence="2">Uncharacterized protein</fullName>
    </submittedName>
</protein>
<accession>Q8TJX9</accession>
<dbReference type="Proteomes" id="UP000002487">
    <property type="component" value="Chromosome"/>
</dbReference>
<organism evidence="2 3">
    <name type="scientific">Methanosarcina acetivorans (strain ATCC 35395 / DSM 2834 / JCM 12185 / C2A)</name>
    <dbReference type="NCBI Taxonomy" id="188937"/>
    <lineage>
        <taxon>Archaea</taxon>
        <taxon>Methanobacteriati</taxon>
        <taxon>Methanobacteriota</taxon>
        <taxon>Stenosarchaea group</taxon>
        <taxon>Methanomicrobia</taxon>
        <taxon>Methanosarcinales</taxon>
        <taxon>Methanosarcinaceae</taxon>
        <taxon>Methanosarcina</taxon>
    </lineage>
</organism>
<name>Q8TJX9_METAC</name>
<keyword evidence="1" id="KW-0472">Membrane</keyword>
<reference evidence="2 3" key="1">
    <citation type="journal article" date="2002" name="Genome Res.">
        <title>The genome of Methanosarcina acetivorans reveals extensive metabolic and physiological diversity.</title>
        <authorList>
            <person name="Galagan J.E."/>
            <person name="Nusbaum C."/>
            <person name="Roy A."/>
            <person name="Endrizzi M.G."/>
            <person name="Macdonald P."/>
            <person name="FitzHugh W."/>
            <person name="Calvo S."/>
            <person name="Engels R."/>
            <person name="Smirnov S."/>
            <person name="Atnoor D."/>
            <person name="Brown A."/>
            <person name="Allen N."/>
            <person name="Naylor J."/>
            <person name="Stange-Thomann N."/>
            <person name="DeArellano K."/>
            <person name="Johnson R."/>
            <person name="Linton L."/>
            <person name="McEwan P."/>
            <person name="McKernan K."/>
            <person name="Talamas J."/>
            <person name="Tirrell A."/>
            <person name="Ye W."/>
            <person name="Zimmer A."/>
            <person name="Barber R.D."/>
            <person name="Cann I."/>
            <person name="Graham D.E."/>
            <person name="Grahame D.A."/>
            <person name="Guss A."/>
            <person name="Hedderich R."/>
            <person name="Ingram-Smith C."/>
            <person name="Kuettner C.H."/>
            <person name="Krzycki J.A."/>
            <person name="Leigh J.A."/>
            <person name="Li W."/>
            <person name="Liu J."/>
            <person name="Mukhopadhyay B."/>
            <person name="Reeve J.N."/>
            <person name="Smith K."/>
            <person name="Springer T.A."/>
            <person name="Umayam L.A."/>
            <person name="White O."/>
            <person name="White R.H."/>
            <person name="de Macario E.C."/>
            <person name="Ferry J.G."/>
            <person name="Jarrell K.F."/>
            <person name="Jing H."/>
            <person name="Macario A.J.L."/>
            <person name="Paulsen I."/>
            <person name="Pritchett M."/>
            <person name="Sowers K.R."/>
            <person name="Swanson R.V."/>
            <person name="Zinder S.H."/>
            <person name="Lander E."/>
            <person name="Metcalf W.W."/>
            <person name="Birren B."/>
        </authorList>
    </citation>
    <scope>NUCLEOTIDE SEQUENCE [LARGE SCALE GENOMIC DNA]</scope>
    <source>
        <strain evidence="3">ATCC 35395 / DSM 2834 / JCM 12185 / C2A</strain>
    </source>
</reference>
<evidence type="ECO:0000256" key="1">
    <source>
        <dbReference type="SAM" id="Phobius"/>
    </source>
</evidence>
<gene>
    <name evidence="2" type="ordered locus">MA_3648</name>
</gene>
<keyword evidence="3" id="KW-1185">Reference proteome</keyword>
<feature type="transmembrane region" description="Helical" evidence="1">
    <location>
        <begin position="50"/>
        <end position="70"/>
    </location>
</feature>
<dbReference type="AlphaFoldDB" id="Q8TJX9"/>
<dbReference type="EnsemblBacteria" id="AAM07003">
    <property type="protein sequence ID" value="AAM07003"/>
    <property type="gene ID" value="MA_3648"/>
</dbReference>